<name>A0A4R5KUB1_9BACL</name>
<accession>A0A4R5KUB1</accession>
<dbReference type="RefSeq" id="WP_133226050.1">
    <property type="nucleotide sequence ID" value="NZ_SMRT01000002.1"/>
</dbReference>
<dbReference type="PROSITE" id="PS51257">
    <property type="entry name" value="PROKAR_LIPOPROTEIN"/>
    <property type="match status" value="1"/>
</dbReference>
<dbReference type="OrthoDB" id="7918484at2"/>
<dbReference type="CDD" id="cd13585">
    <property type="entry name" value="PBP2_TMBP_like"/>
    <property type="match status" value="1"/>
</dbReference>
<dbReference type="Pfam" id="PF01547">
    <property type="entry name" value="SBP_bac_1"/>
    <property type="match status" value="1"/>
</dbReference>
<dbReference type="Gene3D" id="3.40.190.10">
    <property type="entry name" value="Periplasmic binding protein-like II"/>
    <property type="match status" value="2"/>
</dbReference>
<gene>
    <name evidence="1" type="ORF">E1757_06615</name>
</gene>
<dbReference type="SUPFAM" id="SSF53850">
    <property type="entry name" value="Periplasmic binding protein-like II"/>
    <property type="match status" value="1"/>
</dbReference>
<comment type="caution">
    <text evidence="1">The sequence shown here is derived from an EMBL/GenBank/DDBJ whole genome shotgun (WGS) entry which is preliminary data.</text>
</comment>
<keyword evidence="2" id="KW-1185">Reference proteome</keyword>
<dbReference type="PANTHER" id="PTHR43649">
    <property type="entry name" value="ARABINOSE-BINDING PROTEIN-RELATED"/>
    <property type="match status" value="1"/>
</dbReference>
<sequence length="440" mass="49092">MRYKHPVIALVSTSLVFGVAGCSGSTVSQSKAPQSGTKDNAKQQEKVELRISWWGGEPRAKMYNQIIDNFEKKYPHIKVSREFADFGPYWDKLSTQMAGGNAPDIVHMHQTKLADYAKRNQLLALDDLVKSKEIDLTDFSPAVVDSGKVNGKQYAVSLGYSVDTVYYNADLFKRSGVTPPAENWTWDDFIKKAIELKKAVNRDDFWAIEDGSGSESFLGYILRYKDKDLYTESGKLGYTREDMIEYFKNWDVLRKAGAIPPAAKQAEAGGKEHDQSMFIKGNTGMRGVPANQLKIYQALTKDRIEIARVPLIPGGKTNDTLGGAWMSISVKSKHPKEAALFIHYFVNDQEAGKVFKTEHGPVGSQKMNEFVKPLLNQEEVKVIEFVGKISNQVKLAVTPPLGVAEVSREFKVASEEVAFGKKSIEQAVNDFFAKVDKILK</sequence>
<dbReference type="InterPro" id="IPR006059">
    <property type="entry name" value="SBP"/>
</dbReference>
<dbReference type="PANTHER" id="PTHR43649:SF11">
    <property type="entry name" value="ABC TRANSPORTER SUBSTRATE-BINDING PROTEIN YESO-RELATED"/>
    <property type="match status" value="1"/>
</dbReference>
<dbReference type="EMBL" id="SMRT01000002">
    <property type="protein sequence ID" value="TDF99513.1"/>
    <property type="molecule type" value="Genomic_DNA"/>
</dbReference>
<evidence type="ECO:0000313" key="2">
    <source>
        <dbReference type="Proteomes" id="UP000295636"/>
    </source>
</evidence>
<dbReference type="Proteomes" id="UP000295636">
    <property type="component" value="Unassembled WGS sequence"/>
</dbReference>
<evidence type="ECO:0000313" key="1">
    <source>
        <dbReference type="EMBL" id="TDF99513.1"/>
    </source>
</evidence>
<protein>
    <submittedName>
        <fullName evidence="1">Sugar ABC transporter substrate-binding protein</fullName>
    </submittedName>
</protein>
<dbReference type="InterPro" id="IPR050490">
    <property type="entry name" value="Bact_solute-bd_prot1"/>
</dbReference>
<dbReference type="AlphaFoldDB" id="A0A4R5KUB1"/>
<organism evidence="1 2">
    <name type="scientific">Paenibacillus piri</name>
    <dbReference type="NCBI Taxonomy" id="2547395"/>
    <lineage>
        <taxon>Bacteria</taxon>
        <taxon>Bacillati</taxon>
        <taxon>Bacillota</taxon>
        <taxon>Bacilli</taxon>
        <taxon>Bacillales</taxon>
        <taxon>Paenibacillaceae</taxon>
        <taxon>Paenibacillus</taxon>
    </lineage>
</organism>
<reference evidence="1 2" key="1">
    <citation type="submission" date="2019-03" db="EMBL/GenBank/DDBJ databases">
        <title>This is whole genome sequence of Paenibacillus sp MS74 strain.</title>
        <authorList>
            <person name="Trinh H.N."/>
        </authorList>
    </citation>
    <scope>NUCLEOTIDE SEQUENCE [LARGE SCALE GENOMIC DNA]</scope>
    <source>
        <strain evidence="1 2">MS74</strain>
    </source>
</reference>
<proteinExistence type="predicted"/>